<reference evidence="4" key="1">
    <citation type="submission" date="2016-11" db="EMBL/GenBank/DDBJ databases">
        <authorList>
            <person name="Varghese N."/>
            <person name="Submissions S."/>
        </authorList>
    </citation>
    <scope>NUCLEOTIDE SEQUENCE [LARGE SCALE GENOMIC DNA]</scope>
    <source>
        <strain evidence="4">YR203</strain>
    </source>
</reference>
<dbReference type="Pfam" id="PF12680">
    <property type="entry name" value="SnoaL_2"/>
    <property type="match status" value="1"/>
</dbReference>
<dbReference type="InterPro" id="IPR037401">
    <property type="entry name" value="SnoaL-like"/>
</dbReference>
<evidence type="ECO:0000313" key="4">
    <source>
        <dbReference type="Proteomes" id="UP000184108"/>
    </source>
</evidence>
<evidence type="ECO:0000259" key="2">
    <source>
        <dbReference type="Pfam" id="PF12680"/>
    </source>
</evidence>
<dbReference type="Gene3D" id="3.20.20.140">
    <property type="entry name" value="Metal-dependent hydrolases"/>
    <property type="match status" value="1"/>
</dbReference>
<sequence>MKKTFHLWMILIFSVNSYHSQIYIENVTVVDVIHKKLVPDQTVVFSGKPIIEIKPSRQIKIPQNSHVIDGKGKYLIPGMTDSHVHFFQSGGLYARPDALDLRKHVPYEKEIRWSHNQMEDLLQRYLKMGITSVIDPGATYNLLKLRDSLQENIRLPSVYMSGPLITTYEPEVFKNLNKDEPFRLLTSIDDAKKLVQEQLPYKPDFIKIWYIVTGDADKKKEQTKKLEPAIKAVIDEAHKNNLKVAVHATERFTAETAVQNGADYLVHNIEDEIISNDFVKLLKSKKVIVSPTLTVMDHYYDTYGQKIVYDTYELENSNPESIGSMYDLKHLTQTSDSAMLNKLKTRFNTPKVKAYISKMDSIRRVNLKKLSDGGVTIAAGTDAGNIGTQHGSSFMAELKAMKASGMTEWQILQSATINPAKILNKEKDFGSIEVGKAADLVVLNSNPVENLGNLSDISAIFRNGMPIDVKRIVQNTPENLVQQQVNGYNARNIDAFMEPYAEDVELYIFPSKLISKGKEAMRKIYVNLFSTTPDLHCEITQRIVNDRYIVDKENITGQRPGIQTEATAIYEIKDDKISKVYFLSQKHIDKH</sequence>
<dbReference type="InterPro" id="IPR011059">
    <property type="entry name" value="Metal-dep_hydrolase_composite"/>
</dbReference>
<dbReference type="SUPFAM" id="SSF51556">
    <property type="entry name" value="Metallo-dependent hydrolases"/>
    <property type="match status" value="1"/>
</dbReference>
<proteinExistence type="predicted"/>
<gene>
    <name evidence="3" type="ORF">SAMN02787073_1880</name>
</gene>
<dbReference type="RefSeq" id="WP_073172943.1">
    <property type="nucleotide sequence ID" value="NZ_FQVE01000002.1"/>
</dbReference>
<dbReference type="InterPro" id="IPR051781">
    <property type="entry name" value="Metallo-dep_Hydrolase"/>
</dbReference>
<dbReference type="Pfam" id="PF01979">
    <property type="entry name" value="Amidohydro_1"/>
    <property type="match status" value="1"/>
</dbReference>
<dbReference type="PANTHER" id="PTHR43135">
    <property type="entry name" value="ALPHA-D-RIBOSE 1-METHYLPHOSPHONATE 5-TRIPHOSPHATE DIPHOSPHATASE"/>
    <property type="match status" value="1"/>
</dbReference>
<feature type="domain" description="SnoaL-like" evidence="2">
    <location>
        <begin position="481"/>
        <end position="579"/>
    </location>
</feature>
<name>A0A1M5ACN3_9FLAO</name>
<evidence type="ECO:0000259" key="1">
    <source>
        <dbReference type="Pfam" id="PF01979"/>
    </source>
</evidence>
<dbReference type="EMBL" id="FQVE01000002">
    <property type="protein sequence ID" value="SHF28048.1"/>
    <property type="molecule type" value="Genomic_DNA"/>
</dbReference>
<dbReference type="AlphaFoldDB" id="A0A1M5ACN3"/>
<accession>A0A1M5ACN3</accession>
<protein>
    <submittedName>
        <fullName evidence="3">Imidazolonepropionase</fullName>
    </submittedName>
</protein>
<dbReference type="GO" id="GO:0016810">
    <property type="term" value="F:hydrolase activity, acting on carbon-nitrogen (but not peptide) bonds"/>
    <property type="evidence" value="ECO:0007669"/>
    <property type="project" value="InterPro"/>
</dbReference>
<dbReference type="PANTHER" id="PTHR43135:SF3">
    <property type="entry name" value="ALPHA-D-RIBOSE 1-METHYLPHOSPHONATE 5-TRIPHOSPHATE DIPHOSPHATASE"/>
    <property type="match status" value="1"/>
</dbReference>
<dbReference type="Gene3D" id="3.10.450.50">
    <property type="match status" value="1"/>
</dbReference>
<dbReference type="InterPro" id="IPR032466">
    <property type="entry name" value="Metal_Hydrolase"/>
</dbReference>
<evidence type="ECO:0000313" key="3">
    <source>
        <dbReference type="EMBL" id="SHF28048.1"/>
    </source>
</evidence>
<dbReference type="Gene3D" id="2.30.40.10">
    <property type="entry name" value="Urease, subunit C, domain 1"/>
    <property type="match status" value="1"/>
</dbReference>
<dbReference type="InterPro" id="IPR032710">
    <property type="entry name" value="NTF2-like_dom_sf"/>
</dbReference>
<dbReference type="SUPFAM" id="SSF54427">
    <property type="entry name" value="NTF2-like"/>
    <property type="match status" value="1"/>
</dbReference>
<dbReference type="Proteomes" id="UP000184108">
    <property type="component" value="Unassembled WGS sequence"/>
</dbReference>
<dbReference type="InterPro" id="IPR006680">
    <property type="entry name" value="Amidohydro-rel"/>
</dbReference>
<dbReference type="SUPFAM" id="SSF51338">
    <property type="entry name" value="Composite domain of metallo-dependent hydrolases"/>
    <property type="match status" value="1"/>
</dbReference>
<feature type="domain" description="Amidohydrolase-related" evidence="1">
    <location>
        <begin position="74"/>
        <end position="468"/>
    </location>
</feature>
<organism evidence="3 4">
    <name type="scientific">Chryseobacterium vrystaatense</name>
    <dbReference type="NCBI Taxonomy" id="307480"/>
    <lineage>
        <taxon>Bacteria</taxon>
        <taxon>Pseudomonadati</taxon>
        <taxon>Bacteroidota</taxon>
        <taxon>Flavobacteriia</taxon>
        <taxon>Flavobacteriales</taxon>
        <taxon>Weeksellaceae</taxon>
        <taxon>Chryseobacterium group</taxon>
        <taxon>Chryseobacterium</taxon>
    </lineage>
</organism>